<reference evidence="2 3" key="1">
    <citation type="submission" date="2016-10" db="EMBL/GenBank/DDBJ databases">
        <authorList>
            <person name="de Groot N.N."/>
        </authorList>
    </citation>
    <scope>NUCLEOTIDE SEQUENCE [LARGE SCALE GENOMIC DNA]</scope>
    <source>
        <strain evidence="2 3">OK461</strain>
    </source>
</reference>
<dbReference type="Proteomes" id="UP000181942">
    <property type="component" value="Unassembled WGS sequence"/>
</dbReference>
<gene>
    <name evidence="2" type="ORF">SAMN02787118_105432</name>
</gene>
<evidence type="ECO:0000313" key="3">
    <source>
        <dbReference type="Proteomes" id="UP000181942"/>
    </source>
</evidence>
<sequence>MAPSTSRTPPLRTALVGTGHRARILGTARGPATPSPSPLPTASTLAAGEPSRDLADRQPASAADVWRQGHARTTPSVT</sequence>
<dbReference type="EMBL" id="FONR01000005">
    <property type="protein sequence ID" value="SFF33600.1"/>
    <property type="molecule type" value="Genomic_DNA"/>
</dbReference>
<organism evidence="2 3">
    <name type="scientific">Streptomyces mirabilis</name>
    <dbReference type="NCBI Taxonomy" id="68239"/>
    <lineage>
        <taxon>Bacteria</taxon>
        <taxon>Bacillati</taxon>
        <taxon>Actinomycetota</taxon>
        <taxon>Actinomycetes</taxon>
        <taxon>Kitasatosporales</taxon>
        <taxon>Streptomycetaceae</taxon>
        <taxon>Streptomyces</taxon>
    </lineage>
</organism>
<name>A0A1I2HW41_9ACTN</name>
<dbReference type="AlphaFoldDB" id="A0A1I2HW41"/>
<accession>A0A1I2HW41</accession>
<evidence type="ECO:0000313" key="2">
    <source>
        <dbReference type="EMBL" id="SFF33600.1"/>
    </source>
</evidence>
<evidence type="ECO:0000256" key="1">
    <source>
        <dbReference type="SAM" id="MobiDB-lite"/>
    </source>
</evidence>
<proteinExistence type="predicted"/>
<protein>
    <submittedName>
        <fullName evidence="2">Uncharacterized protein</fullName>
    </submittedName>
</protein>
<feature type="region of interest" description="Disordered" evidence="1">
    <location>
        <begin position="25"/>
        <end position="78"/>
    </location>
</feature>